<evidence type="ECO:0000313" key="3">
    <source>
        <dbReference type="Proteomes" id="UP000026915"/>
    </source>
</evidence>
<dbReference type="Gramene" id="EOY10958">
    <property type="protein sequence ID" value="EOY10958"/>
    <property type="gene ID" value="TCM_026227"/>
</dbReference>
<keyword evidence="3" id="KW-1185">Reference proteome</keyword>
<dbReference type="InParanoid" id="A0A061F211"/>
<dbReference type="HOGENOM" id="CLU_2676086_0_0_1"/>
<gene>
    <name evidence="2" type="ORF">TCM_026227</name>
</gene>
<accession>A0A061F211</accession>
<proteinExistence type="predicted"/>
<feature type="signal peptide" evidence="1">
    <location>
        <begin position="1"/>
        <end position="18"/>
    </location>
</feature>
<feature type="chain" id="PRO_5001602153" evidence="1">
    <location>
        <begin position="19"/>
        <end position="75"/>
    </location>
</feature>
<dbReference type="AlphaFoldDB" id="A0A061F211"/>
<reference evidence="2 3" key="1">
    <citation type="journal article" date="2013" name="Genome Biol.">
        <title>The genome sequence of the most widely cultivated cacao type and its use to identify candidate genes regulating pod color.</title>
        <authorList>
            <person name="Motamayor J.C."/>
            <person name="Mockaitis K."/>
            <person name="Schmutz J."/>
            <person name="Haiminen N."/>
            <person name="Iii D.L."/>
            <person name="Cornejo O."/>
            <person name="Findley S.D."/>
            <person name="Zheng P."/>
            <person name="Utro F."/>
            <person name="Royaert S."/>
            <person name="Saski C."/>
            <person name="Jenkins J."/>
            <person name="Podicheti R."/>
            <person name="Zhao M."/>
            <person name="Scheffler B.E."/>
            <person name="Stack J.C."/>
            <person name="Feltus F.A."/>
            <person name="Mustiga G.M."/>
            <person name="Amores F."/>
            <person name="Phillips W."/>
            <person name="Marelli J.P."/>
            <person name="May G.D."/>
            <person name="Shapiro H."/>
            <person name="Ma J."/>
            <person name="Bustamante C.D."/>
            <person name="Schnell R.J."/>
            <person name="Main D."/>
            <person name="Gilbert D."/>
            <person name="Parida L."/>
            <person name="Kuhn D.N."/>
        </authorList>
    </citation>
    <scope>NUCLEOTIDE SEQUENCE [LARGE SCALE GENOMIC DNA]</scope>
    <source>
        <strain evidence="3">cv. Matina 1-6</strain>
    </source>
</reference>
<organism evidence="2 3">
    <name type="scientific">Theobroma cacao</name>
    <name type="common">Cacao</name>
    <name type="synonym">Cocoa</name>
    <dbReference type="NCBI Taxonomy" id="3641"/>
    <lineage>
        <taxon>Eukaryota</taxon>
        <taxon>Viridiplantae</taxon>
        <taxon>Streptophyta</taxon>
        <taxon>Embryophyta</taxon>
        <taxon>Tracheophyta</taxon>
        <taxon>Spermatophyta</taxon>
        <taxon>Magnoliopsida</taxon>
        <taxon>eudicotyledons</taxon>
        <taxon>Gunneridae</taxon>
        <taxon>Pentapetalae</taxon>
        <taxon>rosids</taxon>
        <taxon>malvids</taxon>
        <taxon>Malvales</taxon>
        <taxon>Malvaceae</taxon>
        <taxon>Byttnerioideae</taxon>
        <taxon>Theobroma</taxon>
    </lineage>
</organism>
<protein>
    <submittedName>
        <fullName evidence="2">Uncharacterized protein</fullName>
    </submittedName>
</protein>
<keyword evidence="1" id="KW-0732">Signal</keyword>
<dbReference type="EMBL" id="CM001883">
    <property type="protein sequence ID" value="EOY10958.1"/>
    <property type="molecule type" value="Genomic_DNA"/>
</dbReference>
<name>A0A061F211_THECC</name>
<dbReference type="Proteomes" id="UP000026915">
    <property type="component" value="Chromosome 5"/>
</dbReference>
<sequence>MAAISYLLLLLLIHGAMFSYTAPTIEASKTGNSYHSKILQPPPSPRFNYRLSQTPKRCKLGAGLEFCEHVKQTSP</sequence>
<evidence type="ECO:0000256" key="1">
    <source>
        <dbReference type="SAM" id="SignalP"/>
    </source>
</evidence>
<evidence type="ECO:0000313" key="2">
    <source>
        <dbReference type="EMBL" id="EOY10958.1"/>
    </source>
</evidence>